<dbReference type="GO" id="GO:0032259">
    <property type="term" value="P:methylation"/>
    <property type="evidence" value="ECO:0007669"/>
    <property type="project" value="UniProtKB-KW"/>
</dbReference>
<dbReference type="RefSeq" id="WP_343782108.1">
    <property type="nucleotide sequence ID" value="NZ_BAAACZ010000009.1"/>
</dbReference>
<keyword evidence="6" id="KW-1185">Reference proteome</keyword>
<organism evidence="5 6">
    <name type="scientific">Alkalibacillus silvisoli</name>
    <dbReference type="NCBI Taxonomy" id="392823"/>
    <lineage>
        <taxon>Bacteria</taxon>
        <taxon>Bacillati</taxon>
        <taxon>Bacillota</taxon>
        <taxon>Bacilli</taxon>
        <taxon>Bacillales</taxon>
        <taxon>Bacillaceae</taxon>
        <taxon>Alkalibacillus</taxon>
    </lineage>
</organism>
<evidence type="ECO:0000313" key="6">
    <source>
        <dbReference type="Proteomes" id="UP001500740"/>
    </source>
</evidence>
<dbReference type="SMART" id="SM00967">
    <property type="entry name" value="SpoU_sub_bind"/>
    <property type="match status" value="1"/>
</dbReference>
<evidence type="ECO:0000256" key="2">
    <source>
        <dbReference type="ARBA" id="ARBA00022603"/>
    </source>
</evidence>
<comment type="similarity">
    <text evidence="1">Belongs to the class IV-like SAM-binding methyltransferase superfamily. RNA methyltransferase TrmH family.</text>
</comment>
<evidence type="ECO:0000256" key="3">
    <source>
        <dbReference type="ARBA" id="ARBA00022679"/>
    </source>
</evidence>
<dbReference type="InterPro" id="IPR013123">
    <property type="entry name" value="SpoU_subst-bd"/>
</dbReference>
<feature type="domain" description="RNA 2-O ribose methyltransferase substrate binding" evidence="4">
    <location>
        <begin position="30"/>
        <end position="97"/>
    </location>
</feature>
<keyword evidence="2 5" id="KW-0489">Methyltransferase</keyword>
<evidence type="ECO:0000256" key="1">
    <source>
        <dbReference type="ARBA" id="ARBA00007228"/>
    </source>
</evidence>
<dbReference type="InterPro" id="IPR029028">
    <property type="entry name" value="Alpha/beta_knot_MTases"/>
</dbReference>
<accession>A0ABN0ZRB8</accession>
<reference evidence="5 6" key="1">
    <citation type="journal article" date="2019" name="Int. J. Syst. Evol. Microbiol.">
        <title>The Global Catalogue of Microorganisms (GCM) 10K type strain sequencing project: providing services to taxonomists for standard genome sequencing and annotation.</title>
        <authorList>
            <consortium name="The Broad Institute Genomics Platform"/>
            <consortium name="The Broad Institute Genome Sequencing Center for Infectious Disease"/>
            <person name="Wu L."/>
            <person name="Ma J."/>
        </authorList>
    </citation>
    <scope>NUCLEOTIDE SEQUENCE [LARGE SCALE GENOMIC DNA]</scope>
    <source>
        <strain evidence="5 6">JCM 14193</strain>
    </source>
</reference>
<keyword evidence="3" id="KW-0808">Transferase</keyword>
<sequence>MFIESRQNQRVKRWKKLHKKKYRDQEQSFLVEGWHLIEEVLNSDWTPQELIVLEGIEYPTIWERYPIYTVTQAVFDEVSQTESHQGVLAVVSQNESDHKPTYHKLLLIDSVQDPGNLGTIIRSAVAFNIDAVVVGQDSVDLYNDKVVRSTQGALFHLPIIRDELSRWLDYCHNHNIKVYGTALDEQALSLSQVQPSEKYAVIVGNEGSGVSETLLNSADETVYIPIATKSESLNVGVATSIVLYHFSQAT</sequence>
<dbReference type="InterPro" id="IPR029026">
    <property type="entry name" value="tRNA_m1G_MTases_N"/>
</dbReference>
<name>A0ABN0ZRB8_9BACI</name>
<protein>
    <submittedName>
        <fullName evidence="5">RNA methyltransferase</fullName>
    </submittedName>
</protein>
<gene>
    <name evidence="5" type="ORF">GCM10008935_09220</name>
</gene>
<dbReference type="SUPFAM" id="SSF75217">
    <property type="entry name" value="alpha/beta knot"/>
    <property type="match status" value="1"/>
</dbReference>
<dbReference type="Proteomes" id="UP001500740">
    <property type="component" value="Unassembled WGS sequence"/>
</dbReference>
<evidence type="ECO:0000259" key="4">
    <source>
        <dbReference type="SMART" id="SM00967"/>
    </source>
</evidence>
<dbReference type="SUPFAM" id="SSF55315">
    <property type="entry name" value="L30e-like"/>
    <property type="match status" value="1"/>
</dbReference>
<dbReference type="CDD" id="cd18095">
    <property type="entry name" value="SpoU-like_rRNA-MTase"/>
    <property type="match status" value="1"/>
</dbReference>
<dbReference type="PANTHER" id="PTHR43191">
    <property type="entry name" value="RRNA METHYLTRANSFERASE 3"/>
    <property type="match status" value="1"/>
</dbReference>
<comment type="caution">
    <text evidence="5">The sequence shown here is derived from an EMBL/GenBank/DDBJ whole genome shotgun (WGS) entry which is preliminary data.</text>
</comment>
<dbReference type="InterPro" id="IPR029064">
    <property type="entry name" value="Ribosomal_eL30-like_sf"/>
</dbReference>
<evidence type="ECO:0000313" key="5">
    <source>
        <dbReference type="EMBL" id="GAA0456497.1"/>
    </source>
</evidence>
<dbReference type="InterPro" id="IPR051259">
    <property type="entry name" value="rRNA_Methyltransferase"/>
</dbReference>
<dbReference type="InterPro" id="IPR001537">
    <property type="entry name" value="SpoU_MeTrfase"/>
</dbReference>
<proteinExistence type="inferred from homology"/>
<dbReference type="PANTHER" id="PTHR43191:SF2">
    <property type="entry name" value="RRNA METHYLTRANSFERASE 3, MITOCHONDRIAL"/>
    <property type="match status" value="1"/>
</dbReference>
<dbReference type="InterPro" id="IPR053888">
    <property type="entry name" value="MRM3-like_sub_bind"/>
</dbReference>
<dbReference type="Gene3D" id="3.30.1330.30">
    <property type="match status" value="1"/>
</dbReference>
<dbReference type="EMBL" id="BAAACZ010000009">
    <property type="protein sequence ID" value="GAA0456497.1"/>
    <property type="molecule type" value="Genomic_DNA"/>
</dbReference>
<dbReference type="Gene3D" id="3.40.1280.10">
    <property type="match status" value="1"/>
</dbReference>
<dbReference type="Pfam" id="PF00588">
    <property type="entry name" value="SpoU_methylase"/>
    <property type="match status" value="1"/>
</dbReference>
<dbReference type="GO" id="GO:0008168">
    <property type="term" value="F:methyltransferase activity"/>
    <property type="evidence" value="ECO:0007669"/>
    <property type="project" value="UniProtKB-KW"/>
</dbReference>
<dbReference type="Pfam" id="PF22435">
    <property type="entry name" value="MRM3-like_sub_bind"/>
    <property type="match status" value="1"/>
</dbReference>